<evidence type="ECO:0000313" key="2">
    <source>
        <dbReference type="Proteomes" id="UP000220922"/>
    </source>
</evidence>
<dbReference type="RefSeq" id="WP_097651678.1">
    <property type="nucleotide sequence ID" value="NZ_LYXE01000063.1"/>
</dbReference>
<reference evidence="1 2" key="1">
    <citation type="submission" date="2016-05" db="EMBL/GenBank/DDBJ databases">
        <authorList>
            <person name="Lavstsen T."/>
            <person name="Jespersen J.S."/>
        </authorList>
    </citation>
    <scope>NUCLEOTIDE SEQUENCE [LARGE SCALE GENOMIC DNA]</scope>
    <source>
        <strain evidence="1 2">B7-9</strain>
    </source>
</reference>
<name>A0A2H3L4Y6_9CHLR</name>
<keyword evidence="2" id="KW-1185">Reference proteome</keyword>
<dbReference type="EMBL" id="LYXE01000063">
    <property type="protein sequence ID" value="PDV99914.1"/>
    <property type="molecule type" value="Genomic_DNA"/>
</dbReference>
<dbReference type="AlphaFoldDB" id="A0A2H3L4Y6"/>
<organism evidence="1 2">
    <name type="scientific">Candidatus Chloroploca asiatica</name>
    <dbReference type="NCBI Taxonomy" id="1506545"/>
    <lineage>
        <taxon>Bacteria</taxon>
        <taxon>Bacillati</taxon>
        <taxon>Chloroflexota</taxon>
        <taxon>Chloroflexia</taxon>
        <taxon>Chloroflexales</taxon>
        <taxon>Chloroflexineae</taxon>
        <taxon>Oscillochloridaceae</taxon>
        <taxon>Candidatus Chloroploca</taxon>
    </lineage>
</organism>
<sequence length="1178" mass="128940">MKTRIFRTVLLIGLLIGGLVSSVVPVQAVDGGSCHFYFISPGVVHVSYEYDLSGRAQVQQVDLLFDNQTVLSLSNRVQPKIYRRFEVGSGTHTCAIKVVVPEDPGFLAGQTAEVGKVFRGTPAFSESFTAGPDTPPLQIEYLRINPGISLAFTGFASDTSLRIELSTLDGSSINTDIEMRPESGLTFQECFFRRTVTVVGASPTFIGNEFYSTVELVNRSEAVLTDNVFAGPLWFQNDSTRLTRHPLWTEESGLNPLISDNNFVGSSSLVWDDYRTPLPPTRIPIGENYYGDASGKLTTTERPNHGGLFLTNRYAKIGNRPLDPVTGQLGMPFALAGVSENGLERTDKALLPRFWLAGSLVGQYSLSYTFAPASAPPLMRDIPTLLTFDLVTSDRRVSGVKVWLEVDGAKFLPVGGVPLLYRDLNEVGASAVSRGATTINFVLPPSSEATQEVALYLDTTGLIEYEEAGRVSKIWQQTLNYRANFPRPLFITIAPIQVWMPFYNRTAPGSASSAAWLEQNLPAMLPLRRADFILHRVPTVRYISPTGLFTRVGLLNELATLNQGVTSMLNLMGSISGSTSRFDVAVVPLAAGNLGGDGASLPLRRQIIFVDEAKPSAIMHELGHAAGMYTGIANEQYQLYPPSGIELAGMTMFNPTEPPDSRFAFKHFLLADYPYAARDYWFDVMGNSNAYSWVIPSTYQGFYEYLLGRLTLPTVAGRQVVEAGTPAPGMVRLSMYGPTEQFRYVCEPTNETYTRYRLLPEAITSFELGDLSDKTLPPLAPIPPDFMQPCGAPQQDRYQLIPYDADGPAFDYIQDFAVEPAGMGNQARDFWAATFDLPETVTRVRIRRQQDGTDVLDLRRGTAPFASQIIAPAPGTVLTETLTIRWEHTPLEEGQTVRHLVLFSTDEGATWLPLPILAHGDELVLATESLPASEGIVFRTISSDGLRRAEDSVGGLVQANLAPEVKIIAPIAGDVSLPGQRWYLKAEAYDREDGMITSGVWSSSLQGELASSNGITETTLIPGEHRLTYSVTDTHGLTVSAAVEVEVTDTPQVNLGWREGDLEVSGFDPLMPQLRLTPGITNHLLLNVSNSGITVTTRVKVEAIPAGGTAFTLLDEMVTLEPFGVTRLALALRPEARAGYQIRASFNETVPAERDPANDVYTWNLAVRQTVFVPLLLR</sequence>
<accession>A0A2H3L4Y6</accession>
<evidence type="ECO:0000313" key="1">
    <source>
        <dbReference type="EMBL" id="PDV99914.1"/>
    </source>
</evidence>
<comment type="caution">
    <text evidence="1">The sequence shown here is derived from an EMBL/GenBank/DDBJ whole genome shotgun (WGS) entry which is preliminary data.</text>
</comment>
<dbReference type="OrthoDB" id="134590at2"/>
<protein>
    <submittedName>
        <fullName evidence="1">Uncharacterized protein</fullName>
    </submittedName>
</protein>
<dbReference type="InterPro" id="IPR013783">
    <property type="entry name" value="Ig-like_fold"/>
</dbReference>
<dbReference type="Gene3D" id="2.60.40.10">
    <property type="entry name" value="Immunoglobulins"/>
    <property type="match status" value="1"/>
</dbReference>
<gene>
    <name evidence="1" type="ORF">A9Q02_01500</name>
</gene>
<proteinExistence type="predicted"/>
<dbReference type="Proteomes" id="UP000220922">
    <property type="component" value="Unassembled WGS sequence"/>
</dbReference>